<protein>
    <recommendedName>
        <fullName evidence="4">CCHC-type domain-containing protein</fullName>
    </recommendedName>
</protein>
<dbReference type="GO" id="GO:0003676">
    <property type="term" value="F:nucleic acid binding"/>
    <property type="evidence" value="ECO:0007669"/>
    <property type="project" value="InterPro"/>
</dbReference>
<evidence type="ECO:0008006" key="4">
    <source>
        <dbReference type="Google" id="ProtNLM"/>
    </source>
</evidence>
<dbReference type="InterPro" id="IPR036875">
    <property type="entry name" value="Znf_CCHC_sf"/>
</dbReference>
<proteinExistence type="predicted"/>
<dbReference type="OrthoDB" id="3265539at2759"/>
<gene>
    <name evidence="2" type="ORF">K435DRAFT_853046</name>
</gene>
<dbReference type="AlphaFoldDB" id="A0A4S8MJ76"/>
<keyword evidence="3" id="KW-1185">Reference proteome</keyword>
<name>A0A4S8MJ76_DENBC</name>
<dbReference type="SUPFAM" id="SSF57756">
    <property type="entry name" value="Retrovirus zinc finger-like domains"/>
    <property type="match status" value="1"/>
</dbReference>
<accession>A0A4S8MJ76</accession>
<evidence type="ECO:0000313" key="2">
    <source>
        <dbReference type="EMBL" id="THV02234.1"/>
    </source>
</evidence>
<reference evidence="2 3" key="1">
    <citation type="journal article" date="2019" name="Nat. Ecol. Evol.">
        <title>Megaphylogeny resolves global patterns of mushroom evolution.</title>
        <authorList>
            <person name="Varga T."/>
            <person name="Krizsan K."/>
            <person name="Foldi C."/>
            <person name="Dima B."/>
            <person name="Sanchez-Garcia M."/>
            <person name="Sanchez-Ramirez S."/>
            <person name="Szollosi G.J."/>
            <person name="Szarkandi J.G."/>
            <person name="Papp V."/>
            <person name="Albert L."/>
            <person name="Andreopoulos W."/>
            <person name="Angelini C."/>
            <person name="Antonin V."/>
            <person name="Barry K.W."/>
            <person name="Bougher N.L."/>
            <person name="Buchanan P."/>
            <person name="Buyck B."/>
            <person name="Bense V."/>
            <person name="Catcheside P."/>
            <person name="Chovatia M."/>
            <person name="Cooper J."/>
            <person name="Damon W."/>
            <person name="Desjardin D."/>
            <person name="Finy P."/>
            <person name="Geml J."/>
            <person name="Haridas S."/>
            <person name="Hughes K."/>
            <person name="Justo A."/>
            <person name="Karasinski D."/>
            <person name="Kautmanova I."/>
            <person name="Kiss B."/>
            <person name="Kocsube S."/>
            <person name="Kotiranta H."/>
            <person name="LaButti K.M."/>
            <person name="Lechner B.E."/>
            <person name="Liimatainen K."/>
            <person name="Lipzen A."/>
            <person name="Lukacs Z."/>
            <person name="Mihaltcheva S."/>
            <person name="Morgado L.N."/>
            <person name="Niskanen T."/>
            <person name="Noordeloos M.E."/>
            <person name="Ohm R.A."/>
            <person name="Ortiz-Santana B."/>
            <person name="Ovrebo C."/>
            <person name="Racz N."/>
            <person name="Riley R."/>
            <person name="Savchenko A."/>
            <person name="Shiryaev A."/>
            <person name="Soop K."/>
            <person name="Spirin V."/>
            <person name="Szebenyi C."/>
            <person name="Tomsovsky M."/>
            <person name="Tulloss R.E."/>
            <person name="Uehling J."/>
            <person name="Grigoriev I.V."/>
            <person name="Vagvolgyi C."/>
            <person name="Papp T."/>
            <person name="Martin F.M."/>
            <person name="Miettinen O."/>
            <person name="Hibbett D.S."/>
            <person name="Nagy L.G."/>
        </authorList>
    </citation>
    <scope>NUCLEOTIDE SEQUENCE [LARGE SCALE GENOMIC DNA]</scope>
    <source>
        <strain evidence="2 3">CBS 962.96</strain>
    </source>
</reference>
<dbReference type="Proteomes" id="UP000297245">
    <property type="component" value="Unassembled WGS sequence"/>
</dbReference>
<keyword evidence="1" id="KW-0507">mRNA processing</keyword>
<organism evidence="2 3">
    <name type="scientific">Dendrothele bispora (strain CBS 962.96)</name>
    <dbReference type="NCBI Taxonomy" id="1314807"/>
    <lineage>
        <taxon>Eukaryota</taxon>
        <taxon>Fungi</taxon>
        <taxon>Dikarya</taxon>
        <taxon>Basidiomycota</taxon>
        <taxon>Agaricomycotina</taxon>
        <taxon>Agaricomycetes</taxon>
        <taxon>Agaricomycetidae</taxon>
        <taxon>Agaricales</taxon>
        <taxon>Agaricales incertae sedis</taxon>
        <taxon>Dendrothele</taxon>
    </lineage>
</organism>
<dbReference type="GO" id="GO:0008270">
    <property type="term" value="F:zinc ion binding"/>
    <property type="evidence" value="ECO:0007669"/>
    <property type="project" value="InterPro"/>
</dbReference>
<dbReference type="EMBL" id="ML179079">
    <property type="protein sequence ID" value="THV02234.1"/>
    <property type="molecule type" value="Genomic_DNA"/>
</dbReference>
<evidence type="ECO:0000256" key="1">
    <source>
        <dbReference type="ARBA" id="ARBA00022664"/>
    </source>
</evidence>
<dbReference type="GO" id="GO:0006397">
    <property type="term" value="P:mRNA processing"/>
    <property type="evidence" value="ECO:0007669"/>
    <property type="project" value="UniProtKB-KW"/>
</dbReference>
<sequence>MSDLTKFNYDRLDNGGITKYLSWATYVEADLIARDLWSMVEITTPTTDSNGDPIPEDQVNDTLDKQTAARDASTMARARAALILRVMPSQLPHFQDQEDPMIRCYFCDELGHTKANCLERKAWLEGKEKKIGQANAAIDMDNSDDSDFAY</sequence>
<evidence type="ECO:0000313" key="3">
    <source>
        <dbReference type="Proteomes" id="UP000297245"/>
    </source>
</evidence>